<dbReference type="AlphaFoldDB" id="A0A5N5F9Z0"/>
<reference evidence="10 11" key="1">
    <citation type="submission" date="2019-09" db="EMBL/GenBank/DDBJ databases">
        <authorList>
            <person name="Ou C."/>
        </authorList>
    </citation>
    <scope>NUCLEOTIDE SEQUENCE [LARGE SCALE GENOMIC DNA]</scope>
    <source>
        <strain evidence="10">S2</strain>
        <tissue evidence="10">Leaf</tissue>
    </source>
</reference>
<dbReference type="InterPro" id="IPR042529">
    <property type="entry name" value="IF_2B-like_C"/>
</dbReference>
<reference evidence="11" key="2">
    <citation type="submission" date="2019-10" db="EMBL/GenBank/DDBJ databases">
        <title>A de novo genome assembly of a pear dwarfing rootstock.</title>
        <authorList>
            <person name="Wang F."/>
            <person name="Wang J."/>
            <person name="Li S."/>
            <person name="Zhang Y."/>
            <person name="Fang M."/>
            <person name="Ma L."/>
            <person name="Zhao Y."/>
            <person name="Jiang S."/>
        </authorList>
    </citation>
    <scope>NUCLEOTIDE SEQUENCE [LARGE SCALE GENOMIC DNA]</scope>
</reference>
<dbReference type="PANTHER" id="PTHR45859:SF1">
    <property type="entry name" value="TRANSLATION INITIATION FACTOR EIF-2B SUBUNIT BETA"/>
    <property type="match status" value="1"/>
</dbReference>
<keyword evidence="11" id="KW-1185">Reference proteome</keyword>
<dbReference type="GO" id="GO:0005085">
    <property type="term" value="F:guanyl-nucleotide exchange factor activity"/>
    <property type="evidence" value="ECO:0007669"/>
    <property type="project" value="TreeGrafter"/>
</dbReference>
<evidence type="ECO:0000313" key="10">
    <source>
        <dbReference type="EMBL" id="KAB2599875.1"/>
    </source>
</evidence>
<dbReference type="InterPro" id="IPR000649">
    <property type="entry name" value="IF-2B-related"/>
</dbReference>
<dbReference type="OrthoDB" id="269919at2759"/>
<dbReference type="PANTHER" id="PTHR45859">
    <property type="entry name" value="TRANSLATION INITIATION FACTOR EIF-2B SUBUNIT BETA"/>
    <property type="match status" value="1"/>
</dbReference>
<reference evidence="10 11" key="3">
    <citation type="submission" date="2019-11" db="EMBL/GenBank/DDBJ databases">
        <title>A de novo genome assembly of a pear dwarfing rootstock.</title>
        <authorList>
            <person name="Wang F."/>
            <person name="Wang J."/>
            <person name="Li S."/>
            <person name="Zhang Y."/>
            <person name="Fang M."/>
            <person name="Ma L."/>
            <person name="Zhao Y."/>
            <person name="Jiang S."/>
        </authorList>
    </citation>
    <scope>NUCLEOTIDE SEQUENCE [LARGE SCALE GENOMIC DNA]</scope>
    <source>
        <strain evidence="10">S2</strain>
        <tissue evidence="10">Leaf</tissue>
    </source>
</reference>
<evidence type="ECO:0000256" key="8">
    <source>
        <dbReference type="ARBA" id="ARBA00046432"/>
    </source>
</evidence>
<evidence type="ECO:0000256" key="4">
    <source>
        <dbReference type="ARBA" id="ARBA00022540"/>
    </source>
</evidence>
<keyword evidence="3" id="KW-0963">Cytoplasm</keyword>
<dbReference type="GO" id="GO:0005829">
    <property type="term" value="C:cytosol"/>
    <property type="evidence" value="ECO:0007669"/>
    <property type="project" value="UniProtKB-SubCell"/>
</dbReference>
<protein>
    <recommendedName>
        <fullName evidence="6">Translation initiation factor eIF2B subunit beta</fullName>
    </recommendedName>
    <alternativeName>
        <fullName evidence="7">eIF2B GDP-GTP exchange factor subunit beta</fullName>
    </alternativeName>
</protein>
<evidence type="ECO:0000313" key="11">
    <source>
        <dbReference type="Proteomes" id="UP000327157"/>
    </source>
</evidence>
<dbReference type="Gene3D" id="3.40.50.10470">
    <property type="entry name" value="Translation initiation factor eif-2b, domain 2"/>
    <property type="match status" value="2"/>
</dbReference>
<evidence type="ECO:0000256" key="7">
    <source>
        <dbReference type="ARBA" id="ARBA00044228"/>
    </source>
</evidence>
<accession>A0A5N5F9Z0</accession>
<proteinExistence type="inferred from homology"/>
<evidence type="ECO:0000256" key="2">
    <source>
        <dbReference type="ARBA" id="ARBA00007251"/>
    </source>
</evidence>
<evidence type="ECO:0000256" key="6">
    <source>
        <dbReference type="ARBA" id="ARBA00044122"/>
    </source>
</evidence>
<dbReference type="EMBL" id="SMOL01000753">
    <property type="protein sequence ID" value="KAB2599875.1"/>
    <property type="molecule type" value="Genomic_DNA"/>
</dbReference>
<dbReference type="Proteomes" id="UP000327157">
    <property type="component" value="Chromosome 13"/>
</dbReference>
<name>A0A5N5F9Z0_9ROSA</name>
<comment type="caution">
    <text evidence="10">The sequence shown here is derived from an EMBL/GenBank/DDBJ whole genome shotgun (WGS) entry which is preliminary data.</text>
</comment>
<keyword evidence="4 10" id="KW-0396">Initiation factor</keyword>
<dbReference type="GO" id="GO:0003743">
    <property type="term" value="F:translation initiation factor activity"/>
    <property type="evidence" value="ECO:0007669"/>
    <property type="project" value="UniProtKB-KW"/>
</dbReference>
<dbReference type="GO" id="GO:0005851">
    <property type="term" value="C:eukaryotic translation initiation factor 2B complex"/>
    <property type="evidence" value="ECO:0007669"/>
    <property type="project" value="TreeGrafter"/>
</dbReference>
<evidence type="ECO:0000256" key="5">
    <source>
        <dbReference type="ARBA" id="ARBA00022917"/>
    </source>
</evidence>
<comment type="similarity">
    <text evidence="2 9">Belongs to the eIF-2B alpha/beta/delta subunits family.</text>
</comment>
<evidence type="ECO:0000256" key="3">
    <source>
        <dbReference type="ARBA" id="ARBA00022490"/>
    </source>
</evidence>
<evidence type="ECO:0000256" key="9">
    <source>
        <dbReference type="RuleBase" id="RU003814"/>
    </source>
</evidence>
<dbReference type="InterPro" id="IPR037171">
    <property type="entry name" value="NagB/RpiA_transferase-like"/>
</dbReference>
<evidence type="ECO:0000256" key="1">
    <source>
        <dbReference type="ARBA" id="ARBA00004514"/>
    </source>
</evidence>
<gene>
    <name evidence="10" type="ORF">D8674_010146</name>
</gene>
<dbReference type="InterPro" id="IPR051855">
    <property type="entry name" value="eIF2B_beta_subunit"/>
</dbReference>
<organism evidence="10 11">
    <name type="scientific">Pyrus ussuriensis x Pyrus communis</name>
    <dbReference type="NCBI Taxonomy" id="2448454"/>
    <lineage>
        <taxon>Eukaryota</taxon>
        <taxon>Viridiplantae</taxon>
        <taxon>Streptophyta</taxon>
        <taxon>Embryophyta</taxon>
        <taxon>Tracheophyta</taxon>
        <taxon>Spermatophyta</taxon>
        <taxon>Magnoliopsida</taxon>
        <taxon>eudicotyledons</taxon>
        <taxon>Gunneridae</taxon>
        <taxon>Pentapetalae</taxon>
        <taxon>rosids</taxon>
        <taxon>fabids</taxon>
        <taxon>Rosales</taxon>
        <taxon>Rosaceae</taxon>
        <taxon>Amygdaloideae</taxon>
        <taxon>Maleae</taxon>
        <taxon>Pyrus</taxon>
    </lineage>
</organism>
<comment type="subunit">
    <text evidence="8">Component of the translation initiation factor 2B (eIF2B) complex which is a heterodecamer of two sets of five different subunits: alpha, beta, gamma, delta and epsilon. Subunits alpha, beta and delta comprise a regulatory subcomplex and subunits epsilon and gamma comprise a catalytic subcomplex. Within the complex, the hexameric regulatory complex resides at the center, with the two heterodimeric catalytic subcomplexes bound on opposite sides.</text>
</comment>
<keyword evidence="5" id="KW-0648">Protein biosynthesis</keyword>
<dbReference type="SUPFAM" id="SSF100950">
    <property type="entry name" value="NagB/RpiA/CoA transferase-like"/>
    <property type="match status" value="1"/>
</dbReference>
<dbReference type="Pfam" id="PF01008">
    <property type="entry name" value="IF-2B"/>
    <property type="match status" value="1"/>
</dbReference>
<comment type="subcellular location">
    <subcellularLocation>
        <location evidence="1">Cytoplasm</location>
        <location evidence="1">Cytosol</location>
    </subcellularLocation>
</comment>
<sequence length="347" mass="37855">MADVQGLVNELATSLRKRKVEGSRETARLTAELLRTVISAQKLPSPTNQAAALIAAVRGVGQRLIAANPVELAIGNIVRRIFHIIREEELSLQVEGLSLSTQGRDRDRDEEDDKAFLSSVATSQRLLPDKSPSSWTLKHHDIEAGNDLIEDIITCHEQIADLAVALTLGQSRTVKKFLRAAKKKRSFQVFVAEGAPKYLGHVLAKALAAKGLQTTMITDSSVFAMISRVDVVIVGVHAVMANGGIIAPVGTNMLCPLYRNNQEVLLNDMRCPSELLSFGEFSDFMDFSIGSGASLLNVVNPAFDYVPPELVSLFVTEIGGHNPSYIYRLISDFYCADDLPQQQKPAS</sequence>